<reference evidence="3 4" key="1">
    <citation type="submission" date="2024-08" db="EMBL/GenBank/DDBJ databases">
        <title>Draft Genome Sequence of Legionella lytica strain DSB2004, Isolated From a Fire Sprinkler System.</title>
        <authorList>
            <person name="Everhart A.D."/>
            <person name="Kidane D.T."/>
            <person name="Farone A.L."/>
            <person name="Farone M.B."/>
        </authorList>
    </citation>
    <scope>NUCLEOTIDE SEQUENCE [LARGE SCALE GENOMIC DNA]</scope>
    <source>
        <strain evidence="3 4">DSB2004</strain>
    </source>
</reference>
<evidence type="ECO:0000256" key="1">
    <source>
        <dbReference type="SAM" id="Coils"/>
    </source>
</evidence>
<dbReference type="SUPFAM" id="SSF53474">
    <property type="entry name" value="alpha/beta-Hydrolases"/>
    <property type="match status" value="1"/>
</dbReference>
<dbReference type="RefSeq" id="WP_400186086.1">
    <property type="nucleotide sequence ID" value="NZ_JBGORX010000001.1"/>
</dbReference>
<feature type="domain" description="PHB de-polymerase C-terminal" evidence="2">
    <location>
        <begin position="236"/>
        <end position="435"/>
    </location>
</feature>
<dbReference type="Gene3D" id="3.40.50.1820">
    <property type="entry name" value="alpha/beta hydrolase"/>
    <property type="match status" value="1"/>
</dbReference>
<dbReference type="Pfam" id="PF06850">
    <property type="entry name" value="PHB_depo_C"/>
    <property type="match status" value="1"/>
</dbReference>
<dbReference type="NCBIfam" id="TIGR01849">
    <property type="entry name" value="PHB_depoly_PhaZ"/>
    <property type="match status" value="1"/>
</dbReference>
<dbReference type="Proteomes" id="UP001615550">
    <property type="component" value="Unassembled WGS sequence"/>
</dbReference>
<evidence type="ECO:0000259" key="2">
    <source>
        <dbReference type="Pfam" id="PF06850"/>
    </source>
</evidence>
<name>A0ABW8D5D7_9GAMM</name>
<dbReference type="InterPro" id="IPR010915">
    <property type="entry name" value="PHB_depoly_PhaZ"/>
</dbReference>
<keyword evidence="1" id="KW-0175">Coiled coil</keyword>
<gene>
    <name evidence="3" type="primary">phaZ</name>
    <name evidence="3" type="ORF">ACD661_02570</name>
</gene>
<evidence type="ECO:0000313" key="3">
    <source>
        <dbReference type="EMBL" id="MFJ1267437.1"/>
    </source>
</evidence>
<dbReference type="InterPro" id="IPR029058">
    <property type="entry name" value="AB_hydrolase_fold"/>
</dbReference>
<dbReference type="EMBL" id="JBGORX010000001">
    <property type="protein sequence ID" value="MFJ1267437.1"/>
    <property type="molecule type" value="Genomic_DNA"/>
</dbReference>
<comment type="caution">
    <text evidence="3">The sequence shown here is derived from an EMBL/GenBank/DDBJ whole genome shotgun (WGS) entry which is preliminary data.</text>
</comment>
<dbReference type="PIRSF" id="PIRSF020818">
    <property type="entry name" value="PHB_depoly_PhaZ"/>
    <property type="match status" value="1"/>
</dbReference>
<evidence type="ECO:0000313" key="4">
    <source>
        <dbReference type="Proteomes" id="UP001615550"/>
    </source>
</evidence>
<sequence length="455" mass="52126">MLNNPLDNRSLYNWYDWGMNVLQPYSDYCLILSKRYKRITDSMSLPINIPYMSDMQKEMIKGSLESVIKYYRGLTGYCYVAHMVTNFYEKPKFGIIDVKIGDDYYDIVKMVVDRKSFCDLVHFKKKGVKEDAFPKMLLVAPMSGHHATLLRDTVKSLLPYYDVYITDWKNARDVPLSEGSFDLDNFIEYVISYFKLLAPNLNVMAICQPTVPVLAALALMSTENDPKLPTSAVLLGGPIDTSKSPTVVNDLAVSRRDDWFQQNVISMVPSRFPGAMRLVYPGFMQLSGFLSMNMQRHIEALQKAIDDYAENKHEEALKTVQFYLEYFSTMDLTAEFYMQTINTVFQEQLLARGHYKSRGKDIRLHDIKKTSLLIIEGERDDITGLGQTKSVLTLCKNLPAKMKKYVLVEGVGHYGLFNGSKFRNKIVPEINSFIKIHGNFNAGSGVHHVFKKTKR</sequence>
<organism evidence="3 4">
    <name type="scientific">Legionella lytica</name>
    <dbReference type="NCBI Taxonomy" id="96232"/>
    <lineage>
        <taxon>Bacteria</taxon>
        <taxon>Pseudomonadati</taxon>
        <taxon>Pseudomonadota</taxon>
        <taxon>Gammaproteobacteria</taxon>
        <taxon>Legionellales</taxon>
        <taxon>Legionellaceae</taxon>
        <taxon>Legionella</taxon>
    </lineage>
</organism>
<dbReference type="InterPro" id="IPR051321">
    <property type="entry name" value="PHA/PHB_synthase"/>
</dbReference>
<protein>
    <submittedName>
        <fullName evidence="3">Polyhydroxyalkanoate depolymerase</fullName>
    </submittedName>
</protein>
<proteinExistence type="predicted"/>
<feature type="coiled-coil region" evidence="1">
    <location>
        <begin position="291"/>
        <end position="318"/>
    </location>
</feature>
<dbReference type="InterPro" id="IPR009656">
    <property type="entry name" value="PHB_depo_C"/>
</dbReference>
<dbReference type="PANTHER" id="PTHR36837">
    <property type="entry name" value="POLY(3-HYDROXYALKANOATE) POLYMERASE SUBUNIT PHAC"/>
    <property type="match status" value="1"/>
</dbReference>
<dbReference type="PANTHER" id="PTHR36837:SF4">
    <property type="entry name" value="BLR0908 PROTEIN"/>
    <property type="match status" value="1"/>
</dbReference>
<keyword evidence="4" id="KW-1185">Reference proteome</keyword>
<accession>A0ABW8D5D7</accession>